<feature type="transmembrane region" description="Helical" evidence="8">
    <location>
        <begin position="242"/>
        <end position="261"/>
    </location>
</feature>
<dbReference type="SUPFAM" id="SSF81345">
    <property type="entry name" value="ABC transporter involved in vitamin B12 uptake, BtuC"/>
    <property type="match status" value="1"/>
</dbReference>
<evidence type="ECO:0000256" key="3">
    <source>
        <dbReference type="ARBA" id="ARBA00022448"/>
    </source>
</evidence>
<feature type="transmembrane region" description="Helical" evidence="8">
    <location>
        <begin position="20"/>
        <end position="42"/>
    </location>
</feature>
<sequence>MSRSTAIPDASATPQRVPHYIVMVLIIGVVLAIVECYFSVTINNENFYSRYSSIFRTLGCILVGACLAVSGTVMQYISRNTMTSPSTMGLTQGTALALCIIIIFSPSLNQWMIMVWAIAGAALGGLFAYSIAKLLPWKVKSLRQISGGIVAVCIITCISIMMYSSYSTIDYIDHLVNPIMLGNPRFTIWVLLPVTVVAILICWSLSLRVQHRSDAVRSVSLSWATLICMFMVILMTSISTMLAGPLGLVGIIIPSILRFFLKNPPIRWLILGSAIYGSVLILGLDIISRTIDPIFDISVMPITVIIGAPFLIYQIGKEIEKTILRYS</sequence>
<keyword evidence="4" id="KW-1003">Cell membrane</keyword>
<feature type="transmembrane region" description="Helical" evidence="8">
    <location>
        <begin position="54"/>
        <end position="77"/>
    </location>
</feature>
<evidence type="ECO:0000256" key="1">
    <source>
        <dbReference type="ARBA" id="ARBA00004651"/>
    </source>
</evidence>
<evidence type="ECO:0000313" key="10">
    <source>
        <dbReference type="Proteomes" id="UP001220509"/>
    </source>
</evidence>
<dbReference type="Proteomes" id="UP001220509">
    <property type="component" value="Chromosome"/>
</dbReference>
<dbReference type="AlphaFoldDB" id="A0AAX3M8I3"/>
<evidence type="ECO:0000256" key="6">
    <source>
        <dbReference type="ARBA" id="ARBA00022989"/>
    </source>
</evidence>
<organism evidence="9 10">
    <name type="scientific">Paenibacillus kyungheensis</name>
    <dbReference type="NCBI Taxonomy" id="1452732"/>
    <lineage>
        <taxon>Bacteria</taxon>
        <taxon>Bacillati</taxon>
        <taxon>Bacillota</taxon>
        <taxon>Bacilli</taxon>
        <taxon>Bacillales</taxon>
        <taxon>Paenibacillaceae</taxon>
        <taxon>Paenibacillus</taxon>
    </lineage>
</organism>
<accession>A0AAX3M8I3</accession>
<dbReference type="EMBL" id="CP117416">
    <property type="protein sequence ID" value="WCT57794.1"/>
    <property type="molecule type" value="Genomic_DNA"/>
</dbReference>
<keyword evidence="10" id="KW-1185">Reference proteome</keyword>
<feature type="transmembrane region" description="Helical" evidence="8">
    <location>
        <begin position="147"/>
        <end position="166"/>
    </location>
</feature>
<evidence type="ECO:0000256" key="8">
    <source>
        <dbReference type="SAM" id="Phobius"/>
    </source>
</evidence>
<dbReference type="Gene3D" id="1.10.3470.10">
    <property type="entry name" value="ABC transporter involved in vitamin B12 uptake, BtuC"/>
    <property type="match status" value="1"/>
</dbReference>
<feature type="transmembrane region" description="Helical" evidence="8">
    <location>
        <begin position="268"/>
        <end position="288"/>
    </location>
</feature>
<dbReference type="InterPro" id="IPR037294">
    <property type="entry name" value="ABC_BtuC-like"/>
</dbReference>
<keyword evidence="7 8" id="KW-0472">Membrane</keyword>
<dbReference type="PANTHER" id="PTHR30472:SF1">
    <property type="entry name" value="FE(3+) DICITRATE TRANSPORT SYSTEM PERMEASE PROTEIN FECC-RELATED"/>
    <property type="match status" value="1"/>
</dbReference>
<dbReference type="CDD" id="cd06550">
    <property type="entry name" value="TM_ABC_iron-siderophores_like"/>
    <property type="match status" value="1"/>
</dbReference>
<evidence type="ECO:0000313" key="9">
    <source>
        <dbReference type="EMBL" id="WCT57794.1"/>
    </source>
</evidence>
<evidence type="ECO:0000256" key="7">
    <source>
        <dbReference type="ARBA" id="ARBA00023136"/>
    </source>
</evidence>
<feature type="transmembrane region" description="Helical" evidence="8">
    <location>
        <begin position="186"/>
        <end position="207"/>
    </location>
</feature>
<evidence type="ECO:0000256" key="4">
    <source>
        <dbReference type="ARBA" id="ARBA00022475"/>
    </source>
</evidence>
<reference evidence="9 10" key="1">
    <citation type="submission" date="2023-02" db="EMBL/GenBank/DDBJ databases">
        <title>Genome sequence of Paenibacillus kyungheensis KACC 18744.</title>
        <authorList>
            <person name="Kim S."/>
            <person name="Heo J."/>
            <person name="Kwon S.-W."/>
        </authorList>
    </citation>
    <scope>NUCLEOTIDE SEQUENCE [LARGE SCALE GENOMIC DNA]</scope>
    <source>
        <strain evidence="9 10">KACC 18744</strain>
    </source>
</reference>
<feature type="transmembrane region" description="Helical" evidence="8">
    <location>
        <begin position="113"/>
        <end position="135"/>
    </location>
</feature>
<dbReference type="RefSeq" id="WP_273615957.1">
    <property type="nucleotide sequence ID" value="NZ_CP117416.1"/>
</dbReference>
<dbReference type="KEGG" id="pka:PQ456_09865"/>
<keyword evidence="3" id="KW-0813">Transport</keyword>
<keyword evidence="5 8" id="KW-0812">Transmembrane</keyword>
<gene>
    <name evidence="9" type="ORF">PQ456_09865</name>
</gene>
<dbReference type="GO" id="GO:0005886">
    <property type="term" value="C:plasma membrane"/>
    <property type="evidence" value="ECO:0007669"/>
    <property type="project" value="UniProtKB-SubCell"/>
</dbReference>
<dbReference type="Pfam" id="PF01032">
    <property type="entry name" value="FecCD"/>
    <property type="match status" value="1"/>
</dbReference>
<keyword evidence="6 8" id="KW-1133">Transmembrane helix</keyword>
<comment type="similarity">
    <text evidence="2">Belongs to the binding-protein-dependent transport system permease family. FecCD subfamily.</text>
</comment>
<evidence type="ECO:0000256" key="5">
    <source>
        <dbReference type="ARBA" id="ARBA00022692"/>
    </source>
</evidence>
<dbReference type="PANTHER" id="PTHR30472">
    <property type="entry name" value="FERRIC ENTEROBACTIN TRANSPORT SYSTEM PERMEASE PROTEIN"/>
    <property type="match status" value="1"/>
</dbReference>
<name>A0AAX3M8I3_9BACL</name>
<protein>
    <submittedName>
        <fullName evidence="9">Iron chelate uptake ABC transporter family permease subunit</fullName>
    </submittedName>
</protein>
<feature type="transmembrane region" description="Helical" evidence="8">
    <location>
        <begin position="219"/>
        <end position="236"/>
    </location>
</feature>
<feature type="transmembrane region" description="Helical" evidence="8">
    <location>
        <begin position="89"/>
        <end position="107"/>
    </location>
</feature>
<proteinExistence type="inferred from homology"/>
<comment type="subcellular location">
    <subcellularLocation>
        <location evidence="1">Cell membrane</location>
        <topology evidence="1">Multi-pass membrane protein</topology>
    </subcellularLocation>
</comment>
<dbReference type="GO" id="GO:0022857">
    <property type="term" value="F:transmembrane transporter activity"/>
    <property type="evidence" value="ECO:0007669"/>
    <property type="project" value="InterPro"/>
</dbReference>
<dbReference type="GO" id="GO:0033214">
    <property type="term" value="P:siderophore-iron import into cell"/>
    <property type="evidence" value="ECO:0007669"/>
    <property type="project" value="TreeGrafter"/>
</dbReference>
<dbReference type="InterPro" id="IPR000522">
    <property type="entry name" value="ABC_transptr_permease_BtuC"/>
</dbReference>
<evidence type="ECO:0000256" key="2">
    <source>
        <dbReference type="ARBA" id="ARBA00007935"/>
    </source>
</evidence>
<feature type="transmembrane region" description="Helical" evidence="8">
    <location>
        <begin position="294"/>
        <end position="315"/>
    </location>
</feature>